<evidence type="ECO:0000256" key="4">
    <source>
        <dbReference type="SAM" id="MobiDB-lite"/>
    </source>
</evidence>
<dbReference type="InterPro" id="IPR016024">
    <property type="entry name" value="ARM-type_fold"/>
</dbReference>
<evidence type="ECO:0000256" key="3">
    <source>
        <dbReference type="ARBA" id="ARBA00022917"/>
    </source>
</evidence>
<dbReference type="PANTHER" id="PTHR23253:SF9">
    <property type="entry name" value="EUKARYOTIC TRANSLATION INITIATION FACTOR 4 GAMMA 2"/>
    <property type="match status" value="1"/>
</dbReference>
<feature type="compositionally biased region" description="Basic and acidic residues" evidence="4">
    <location>
        <begin position="704"/>
        <end position="721"/>
    </location>
</feature>
<dbReference type="GO" id="GO:0003743">
    <property type="term" value="F:translation initiation factor activity"/>
    <property type="evidence" value="ECO:0007669"/>
    <property type="project" value="UniProtKB-KW"/>
</dbReference>
<feature type="domain" description="MI" evidence="6">
    <location>
        <begin position="1347"/>
        <end position="1471"/>
    </location>
</feature>
<dbReference type="Pfam" id="PF00621">
    <property type="entry name" value="RhoGEF"/>
    <property type="match status" value="1"/>
</dbReference>
<feature type="compositionally biased region" description="Basic and acidic residues" evidence="4">
    <location>
        <begin position="780"/>
        <end position="796"/>
    </location>
</feature>
<feature type="domain" description="DH" evidence="5">
    <location>
        <begin position="66"/>
        <end position="236"/>
    </location>
</feature>
<organism evidence="7 8">
    <name type="scientific">Macrostomum lignano</name>
    <dbReference type="NCBI Taxonomy" id="282301"/>
    <lineage>
        <taxon>Eukaryota</taxon>
        <taxon>Metazoa</taxon>
        <taxon>Spiralia</taxon>
        <taxon>Lophotrochozoa</taxon>
        <taxon>Platyhelminthes</taxon>
        <taxon>Rhabditophora</taxon>
        <taxon>Macrostomorpha</taxon>
        <taxon>Macrostomida</taxon>
        <taxon>Macrostomidae</taxon>
        <taxon>Macrostomum</taxon>
    </lineage>
</organism>
<dbReference type="InterPro" id="IPR000219">
    <property type="entry name" value="DH_dom"/>
</dbReference>
<feature type="compositionally biased region" description="Low complexity" evidence="4">
    <location>
        <begin position="386"/>
        <end position="402"/>
    </location>
</feature>
<dbReference type="CDD" id="cd00160">
    <property type="entry name" value="RhoGEF"/>
    <property type="match status" value="1"/>
</dbReference>
<dbReference type="GO" id="GO:0005085">
    <property type="term" value="F:guanyl-nucleotide exchange factor activity"/>
    <property type="evidence" value="ECO:0007669"/>
    <property type="project" value="InterPro"/>
</dbReference>
<dbReference type="PROSITE" id="PS50010">
    <property type="entry name" value="DH_2"/>
    <property type="match status" value="1"/>
</dbReference>
<dbReference type="Pfam" id="PF02854">
    <property type="entry name" value="MIF4G"/>
    <property type="match status" value="1"/>
</dbReference>
<feature type="region of interest" description="Disordered" evidence="4">
    <location>
        <begin position="301"/>
        <end position="329"/>
    </location>
</feature>
<dbReference type="Proteomes" id="UP000095280">
    <property type="component" value="Unplaced"/>
</dbReference>
<sequence length="1666" mass="181621">MSRALAAQQVTGGCSPDCRFDAEHRQGDEEDLTDRLSECSNGGSIISGTTGEQHQKQKVSQQLSDKRRRICQEIVETERRYCSDLWTVIDLIAETLKSASFISMKDLCSQHIPLNTLIFPKCLPRLYDLHSTFLGLLETQLTDGNAEQSGEIFLANVFLDFLDANNGELFELYRRYANDFGSAVRTIRAYQQHSARFRCLLSSLQRHPSCGGLDLTAFLLTPVQRLPRYQLLMRQLTALPGKRCHQSAISTGSGAHFLASNARCRSATPSSGQQKQQATRYAVGLSQFGGSSTALETQACHQQQQQQQQPQQLQRTPRSPAISLGTRSRWLSRQMRSVDRCVSANDILRDTVSPSPSNSPAPSPAPSSASASTFVDDRPRLRRTAGRASAASTVAAGTATTSQLQSAHKSTPTLKESFRRMFQSRRKSSLAKLESLPPPVAANCSATFEDENGDPCTDAYNGGYNHGGNRGGRPSYNNSYRGNGHRMQHHGNHQHHQQQGANANLPNNLPAQSYASSGDPVNPAPAMYYQAMQPGGVPVPIVPPYGQPGWPATSAGAAQGLPAGHQFAPQHHPHVHQQHMIGAAPPGAPAMYYQQPPHAMYGAQPAYVPAAHQQHPAPMYAPHASHAGAYNIPPLASTQPQPLLPPPPQHQQQQQHQQQRHQQQQQQSQQQANQQQPQQPDAANAGTVVKDEAGKTDTPVTEAESVKDEVGERLPKFDADMLRPAPTTLRSQSVDAVSVLHHSHSHNQLTSLAEAGNVGSAAAGADASSSGGAGAASKAPKYEFKPEKGESDKVTLERKKTYDRDFLLKLQDTQLSTQKPSTLPCDIPELLRKTEVKTDDPDTDRRQDIERSIRSILNKVTPQNFESCFQQLTKCDIGTEDGLKCCVDIMFEKATRETSYSSVFAEICKRLSFLKVNTDKTLPDKCITHRSLLLKKCQLMFETPLLDQMETKADYWDQIISKEEKEDKKKSLEEEKEEQVKKVKDQYYGNIRFIGELYMKGVLTANIIYSCITALLSCHQPSKSNSRGTLVESLECLCELLRTVGKKLETPTGNRKPNESTQLDASFGQIKKIIADKSIESKVRFKLIDVVEMRERGWELREMERRLQERPMTKEELEQKEREEEARRALAASNIGGGGGGGGGRGGRGNYGRPPASPGNSALLPPTSADAEWTPVVANSRRQQKMDTRKLILDSGESSGIAGDASASGGLGGSGGSAPMRLGPSRPSISRARGAGAGAGAGRSPAVQRLTGGVSGGAGGRRNNSRESSGSRGASREGSPHSTRDQQQPVQQSQLARQQTPGPAPKAVTALSAAPLVGMHRSMSTHELPSRLGASASATANILDKEALGRKSKNIMEEWLAGVISLDETKSCFQEIASHPHLKVFVDINAEHLLNANSKELREKGGRLFFELLDCRLIDIRTVIDGFSNLMENAEDMQSDFPLLGSYLGEIFSSFLQKSASYLDCVLRLVMLIPSDILCFAGGKKSPLRGEILSRAAHLASVRLGHERVGQDFRDAGVCWPTVLETSAESAAAFVTSKELEFTESPLPDPDSAASRLSFERLAGRVQEVVRAGLPEGDADKLAESVIDLLERGVARADRDCEAFNRELMRGVCGACLCAGQLDAGLLKRLCSESFKNWYDEHADGSQREATRTFVGTLESTATLHD</sequence>
<evidence type="ECO:0000256" key="2">
    <source>
        <dbReference type="ARBA" id="ARBA00022540"/>
    </source>
</evidence>
<dbReference type="SMART" id="SM00325">
    <property type="entry name" value="RhoGEF"/>
    <property type="match status" value="1"/>
</dbReference>
<feature type="region of interest" description="Disordered" evidence="4">
    <location>
        <begin position="618"/>
        <end position="725"/>
    </location>
</feature>
<feature type="compositionally biased region" description="Low complexity" evidence="4">
    <location>
        <begin position="302"/>
        <end position="314"/>
    </location>
</feature>
<evidence type="ECO:0000259" key="5">
    <source>
        <dbReference type="PROSITE" id="PS50010"/>
    </source>
</evidence>
<dbReference type="InterPro" id="IPR035899">
    <property type="entry name" value="DBL_dom_sf"/>
</dbReference>
<feature type="compositionally biased region" description="Polar residues" evidence="4">
    <location>
        <begin position="403"/>
        <end position="414"/>
    </location>
</feature>
<accession>A0A1I8ISH4</accession>
<evidence type="ECO:0000313" key="8">
    <source>
        <dbReference type="WBParaSite" id="maker-uti_cns_0015730-snap-gene-0.2-mRNA-1"/>
    </source>
</evidence>
<dbReference type="WBParaSite" id="maker-uti_cns_0015730-snap-gene-0.2-mRNA-1">
    <property type="protein sequence ID" value="maker-uti_cns_0015730-snap-gene-0.2-mRNA-1"/>
    <property type="gene ID" value="maker-uti_cns_0015730-snap-gene-0.2"/>
</dbReference>
<feature type="compositionally biased region" description="Low complexity" evidence="4">
    <location>
        <begin position="650"/>
        <end position="680"/>
    </location>
</feature>
<feature type="region of interest" description="Disordered" evidence="4">
    <location>
        <begin position="1109"/>
        <end position="1306"/>
    </location>
</feature>
<feature type="compositionally biased region" description="Gly residues" evidence="4">
    <location>
        <begin position="1135"/>
        <end position="1150"/>
    </location>
</feature>
<feature type="region of interest" description="Disordered" evidence="4">
    <location>
        <begin position="349"/>
        <end position="414"/>
    </location>
</feature>
<proteinExistence type="inferred from homology"/>
<feature type="compositionally biased region" description="Low complexity" evidence="4">
    <location>
        <begin position="1195"/>
        <end position="1208"/>
    </location>
</feature>
<feature type="region of interest" description="Disordered" evidence="4">
    <location>
        <begin position="762"/>
        <end position="796"/>
    </location>
</feature>
<dbReference type="Gene3D" id="1.20.900.10">
    <property type="entry name" value="Dbl homology (DH) domain"/>
    <property type="match status" value="1"/>
</dbReference>
<evidence type="ECO:0000313" key="7">
    <source>
        <dbReference type="Proteomes" id="UP000095280"/>
    </source>
</evidence>
<dbReference type="SMART" id="SM00543">
    <property type="entry name" value="MIF4G"/>
    <property type="match status" value="1"/>
</dbReference>
<dbReference type="PANTHER" id="PTHR23253">
    <property type="entry name" value="EUKARYOTIC TRANSLATION INITIATION FACTOR 4 GAMMA"/>
    <property type="match status" value="1"/>
</dbReference>
<dbReference type="SUPFAM" id="SSF48065">
    <property type="entry name" value="DBL homology domain (DH-domain)"/>
    <property type="match status" value="1"/>
</dbReference>
<feature type="compositionally biased region" description="Low complexity" evidence="4">
    <location>
        <begin position="1223"/>
        <end position="1234"/>
    </location>
</feature>
<protein>
    <submittedName>
        <fullName evidence="8">DH domain-containing protein</fullName>
    </submittedName>
</protein>
<evidence type="ECO:0000256" key="1">
    <source>
        <dbReference type="ARBA" id="ARBA00005775"/>
    </source>
</evidence>
<feature type="compositionally biased region" description="Low complexity" evidence="4">
    <location>
        <begin position="497"/>
        <end position="512"/>
    </location>
</feature>
<comment type="similarity">
    <text evidence="1">Belongs to the eukaryotic initiation factor 4G family.</text>
</comment>
<feature type="compositionally biased region" description="Basic residues" evidence="4">
    <location>
        <begin position="483"/>
        <end position="496"/>
    </location>
</feature>
<dbReference type="PROSITE" id="PS51366">
    <property type="entry name" value="MI"/>
    <property type="match status" value="1"/>
</dbReference>
<keyword evidence="3" id="KW-0648">Protein biosynthesis</keyword>
<feature type="compositionally biased region" description="Low complexity" evidence="4">
    <location>
        <begin position="762"/>
        <end position="779"/>
    </location>
</feature>
<dbReference type="InterPro" id="IPR003890">
    <property type="entry name" value="MIF4G-like_typ-3"/>
</dbReference>
<name>A0A1I8ISH4_9PLAT</name>
<dbReference type="SUPFAM" id="SSF48371">
    <property type="entry name" value="ARM repeat"/>
    <property type="match status" value="2"/>
</dbReference>
<dbReference type="GO" id="GO:0003729">
    <property type="term" value="F:mRNA binding"/>
    <property type="evidence" value="ECO:0007669"/>
    <property type="project" value="TreeGrafter"/>
</dbReference>
<dbReference type="GO" id="GO:0016281">
    <property type="term" value="C:eukaryotic translation initiation factor 4F complex"/>
    <property type="evidence" value="ECO:0007669"/>
    <property type="project" value="TreeGrafter"/>
</dbReference>
<dbReference type="InterPro" id="IPR003891">
    <property type="entry name" value="Initiation_fac_eIF4g_MI"/>
</dbReference>
<feature type="compositionally biased region" description="Polar residues" evidence="4">
    <location>
        <begin position="1285"/>
        <end position="1301"/>
    </location>
</feature>
<feature type="compositionally biased region" description="Basic and acidic residues" evidence="4">
    <location>
        <begin position="1274"/>
        <end position="1284"/>
    </location>
</feature>
<evidence type="ECO:0000259" key="6">
    <source>
        <dbReference type="PROSITE" id="PS51366"/>
    </source>
</evidence>
<dbReference type="Gene3D" id="1.25.40.180">
    <property type="match status" value="2"/>
</dbReference>
<reference evidence="8" key="1">
    <citation type="submission" date="2016-11" db="UniProtKB">
        <authorList>
            <consortium name="WormBaseParasite"/>
        </authorList>
    </citation>
    <scope>IDENTIFICATION</scope>
</reference>
<feature type="region of interest" description="Disordered" evidence="4">
    <location>
        <begin position="464"/>
        <end position="518"/>
    </location>
</feature>
<keyword evidence="2" id="KW-0396">Initiation factor</keyword>
<keyword evidence="7" id="KW-1185">Reference proteome</keyword>
<feature type="compositionally biased region" description="Basic and acidic residues" evidence="4">
    <location>
        <begin position="1109"/>
        <end position="1128"/>
    </location>
</feature>